<evidence type="ECO:0000313" key="6">
    <source>
        <dbReference type="Proteomes" id="UP000247498"/>
    </source>
</evidence>
<dbReference type="InterPro" id="IPR020472">
    <property type="entry name" value="WD40_PAC1"/>
</dbReference>
<accession>A0A2V0NPC9</accession>
<feature type="compositionally biased region" description="Low complexity" evidence="4">
    <location>
        <begin position="136"/>
        <end position="146"/>
    </location>
</feature>
<dbReference type="InterPro" id="IPR036322">
    <property type="entry name" value="WD40_repeat_dom_sf"/>
</dbReference>
<dbReference type="GO" id="GO:0035861">
    <property type="term" value="C:site of double-strand break"/>
    <property type="evidence" value="ECO:0007669"/>
    <property type="project" value="TreeGrafter"/>
</dbReference>
<dbReference type="GO" id="GO:0005634">
    <property type="term" value="C:nucleus"/>
    <property type="evidence" value="ECO:0007669"/>
    <property type="project" value="TreeGrafter"/>
</dbReference>
<reference evidence="5 6" key="1">
    <citation type="journal article" date="2018" name="Sci. Rep.">
        <title>Raphidocelis subcapitata (=Pseudokirchneriella subcapitata) provides an insight into genome evolution and environmental adaptations in the Sphaeropleales.</title>
        <authorList>
            <person name="Suzuki S."/>
            <person name="Yamaguchi H."/>
            <person name="Nakajima N."/>
            <person name="Kawachi M."/>
        </authorList>
    </citation>
    <scope>NUCLEOTIDE SEQUENCE [LARGE SCALE GENOMIC DNA]</scope>
    <source>
        <strain evidence="5 6">NIES-35</strain>
    </source>
</reference>
<feature type="compositionally biased region" description="Acidic residues" evidence="4">
    <location>
        <begin position="83"/>
        <end position="92"/>
    </location>
</feature>
<feature type="compositionally biased region" description="Basic and acidic residues" evidence="4">
    <location>
        <begin position="626"/>
        <end position="638"/>
    </location>
</feature>
<evidence type="ECO:0000256" key="4">
    <source>
        <dbReference type="SAM" id="MobiDB-lite"/>
    </source>
</evidence>
<dbReference type="OrthoDB" id="10264376at2759"/>
<keyword evidence="1 3" id="KW-0853">WD repeat</keyword>
<keyword evidence="6" id="KW-1185">Reference proteome</keyword>
<dbReference type="InParanoid" id="A0A2V0NPC9"/>
<feature type="region of interest" description="Disordered" evidence="4">
    <location>
        <begin position="612"/>
        <end position="655"/>
    </location>
</feature>
<feature type="region of interest" description="Disordered" evidence="4">
    <location>
        <begin position="1"/>
        <end position="206"/>
    </location>
</feature>
<feature type="compositionally biased region" description="Pro residues" evidence="4">
    <location>
        <begin position="48"/>
        <end position="58"/>
    </location>
</feature>
<dbReference type="InterPro" id="IPR051858">
    <property type="entry name" value="WD_repeat_GAD-1"/>
</dbReference>
<feature type="compositionally biased region" description="Acidic residues" evidence="4">
    <location>
        <begin position="67"/>
        <end position="76"/>
    </location>
</feature>
<feature type="repeat" description="WD" evidence="3">
    <location>
        <begin position="373"/>
        <end position="399"/>
    </location>
</feature>
<dbReference type="PANTHER" id="PTHR16017">
    <property type="entry name" value="GASTRULATION DEFECTIVE PROTEIN 1-RELATED"/>
    <property type="match status" value="1"/>
</dbReference>
<dbReference type="Pfam" id="PF00400">
    <property type="entry name" value="WD40"/>
    <property type="match status" value="5"/>
</dbReference>
<gene>
    <name evidence="5" type="ORF">Rsub_02026</name>
</gene>
<evidence type="ECO:0000256" key="2">
    <source>
        <dbReference type="ARBA" id="ARBA00022737"/>
    </source>
</evidence>
<feature type="repeat" description="WD" evidence="3">
    <location>
        <begin position="217"/>
        <end position="251"/>
    </location>
</feature>
<organism evidence="5 6">
    <name type="scientific">Raphidocelis subcapitata</name>
    <dbReference type="NCBI Taxonomy" id="307507"/>
    <lineage>
        <taxon>Eukaryota</taxon>
        <taxon>Viridiplantae</taxon>
        <taxon>Chlorophyta</taxon>
        <taxon>core chlorophytes</taxon>
        <taxon>Chlorophyceae</taxon>
        <taxon>CS clade</taxon>
        <taxon>Sphaeropleales</taxon>
        <taxon>Selenastraceae</taxon>
        <taxon>Raphidocelis</taxon>
    </lineage>
</organism>
<feature type="compositionally biased region" description="Acidic residues" evidence="4">
    <location>
        <begin position="190"/>
        <end position="205"/>
    </location>
</feature>
<dbReference type="STRING" id="307507.A0A2V0NPC9"/>
<comment type="caution">
    <text evidence="5">The sequence shown here is derived from an EMBL/GenBank/DDBJ whole genome shotgun (WGS) entry which is preliminary data.</text>
</comment>
<dbReference type="FunCoup" id="A0A2V0NPC9">
    <property type="interactions" value="2157"/>
</dbReference>
<feature type="repeat" description="WD" evidence="3">
    <location>
        <begin position="438"/>
        <end position="472"/>
    </location>
</feature>
<feature type="repeat" description="WD" evidence="3">
    <location>
        <begin position="318"/>
        <end position="351"/>
    </location>
</feature>
<dbReference type="SUPFAM" id="SSF50978">
    <property type="entry name" value="WD40 repeat-like"/>
    <property type="match status" value="1"/>
</dbReference>
<name>A0A2V0NPC9_9CHLO</name>
<dbReference type="Proteomes" id="UP000247498">
    <property type="component" value="Unassembled WGS sequence"/>
</dbReference>
<dbReference type="EMBL" id="BDRX01000010">
    <property type="protein sequence ID" value="GBF89454.1"/>
    <property type="molecule type" value="Genomic_DNA"/>
</dbReference>
<dbReference type="PROSITE" id="PS50082">
    <property type="entry name" value="WD_REPEATS_2"/>
    <property type="match status" value="4"/>
</dbReference>
<sequence>MESDDEELAELRAARAARQGGGAATLSQLRQLQQRAEAARHEADVEGPPRPAPAPVGPPRRAAALRDDDDDDDEDGPVVVGDVMEEEPDRMDDEIRSALPMSFGKQEVKSTVAEAAHAKTKRAGPAIGPPRPPPKQQQQQQQAVMGPPRPPARAGDGGGEDLVGPPRPPPGSGSGSGSDDEGGGGGGGGSDDDGGGGGSADEDEDPYRLPITHEVVLTGADRAVTCLAVEHTGSRVAAGSMDNVIRLYDFNGMRSDLRPFREITPHEGHPVFSVSWSPTGDSFLAVTGSAQAKIYDRDGREKGEFVRGDMYIRDARNTKGHVSGLTGGVWHPSDRFTAMTASEDGTVRIWDTWNLAQKTVIKPTLAAPGRVSVTSCAYNSDGRLIAAGLMDGTIQVWSVGGKFGRSAAIGAVQPPTAQHIEKQGWSYVSKPSQVARRAHEPQTEITGLAFTQDDTTLVSRGTDGTLKIWDLRAFKSPLKTFEGLPANYSTTNVALSPDERLVLTGTAAPDTRGAGGGGDGSGAVVFIDRRELRVVRALGVPAHAAAVAWHDRINQIFVGVGNRRCGGTHVLYDPTLSERGALLPVARAPRAATELDFAAPLLIKTPHALPMFRDEDAGGMGRKRGREPQQVERAKAMRPDPGPASGKGRQGRIGTTGGTLLTQHLLRQKGGLVGGEEEMDPREAILRHAGKEDEISMLTAAYAKTQPAPIYAEPSDDEEDGEDGEAGG</sequence>
<dbReference type="PANTHER" id="PTHR16017:SF0">
    <property type="entry name" value="WD REPEAT-CONTAINING PROTEIN 70"/>
    <property type="match status" value="1"/>
</dbReference>
<dbReference type="PRINTS" id="PR00320">
    <property type="entry name" value="GPROTEINBRPT"/>
</dbReference>
<feature type="compositionally biased region" description="Low complexity" evidence="4">
    <location>
        <begin position="14"/>
        <end position="36"/>
    </location>
</feature>
<protein>
    <submittedName>
        <fullName evidence="5">Uncharacterized protein</fullName>
    </submittedName>
</protein>
<dbReference type="InterPro" id="IPR015943">
    <property type="entry name" value="WD40/YVTN_repeat-like_dom_sf"/>
</dbReference>
<evidence type="ECO:0000313" key="5">
    <source>
        <dbReference type="EMBL" id="GBF89454.1"/>
    </source>
</evidence>
<keyword evidence="2" id="KW-0677">Repeat</keyword>
<evidence type="ECO:0000256" key="3">
    <source>
        <dbReference type="PROSITE-ProRule" id="PRU00221"/>
    </source>
</evidence>
<feature type="compositionally biased region" description="Acidic residues" evidence="4">
    <location>
        <begin position="714"/>
        <end position="728"/>
    </location>
</feature>
<proteinExistence type="predicted"/>
<dbReference type="AlphaFoldDB" id="A0A2V0NPC9"/>
<dbReference type="InterPro" id="IPR001680">
    <property type="entry name" value="WD40_rpt"/>
</dbReference>
<dbReference type="PROSITE" id="PS50294">
    <property type="entry name" value="WD_REPEATS_REGION"/>
    <property type="match status" value="2"/>
</dbReference>
<dbReference type="SMART" id="SM00320">
    <property type="entry name" value="WD40"/>
    <property type="match status" value="5"/>
</dbReference>
<dbReference type="Gene3D" id="2.130.10.10">
    <property type="entry name" value="YVTN repeat-like/Quinoprotein amine dehydrogenase"/>
    <property type="match status" value="2"/>
</dbReference>
<evidence type="ECO:0000256" key="1">
    <source>
        <dbReference type="ARBA" id="ARBA00022574"/>
    </source>
</evidence>
<feature type="region of interest" description="Disordered" evidence="4">
    <location>
        <begin position="705"/>
        <end position="728"/>
    </location>
</feature>